<reference evidence="11 12" key="1">
    <citation type="submission" date="2018-12" db="EMBL/GenBank/DDBJ databases">
        <title>Genome Sequence of Candidatus Viridilinea halotolerans isolated from saline sulfide-rich spring.</title>
        <authorList>
            <person name="Grouzdev D.S."/>
            <person name="Burganskaya E.I."/>
            <person name="Krutkina M.S."/>
            <person name="Sukhacheva M.V."/>
            <person name="Gorlenko V.M."/>
        </authorList>
    </citation>
    <scope>NUCLEOTIDE SEQUENCE [LARGE SCALE GENOMIC DNA]</scope>
    <source>
        <strain evidence="11">Chok-6</strain>
    </source>
</reference>
<evidence type="ECO:0000256" key="7">
    <source>
        <dbReference type="HAMAP-Rule" id="MF_01659"/>
    </source>
</evidence>
<comment type="cofactor">
    <cofactor evidence="7">
        <name>Mg(2+)</name>
        <dbReference type="ChEBI" id="CHEBI:18420"/>
    </cofactor>
    <cofactor evidence="7">
        <name>Mn(2+)</name>
        <dbReference type="ChEBI" id="CHEBI:29035"/>
    </cofactor>
</comment>
<dbReference type="GO" id="GO:0070204">
    <property type="term" value="F:2-succinyl-5-enolpyruvyl-6-hydroxy-3-cyclohexene-1-carboxylic-acid synthase activity"/>
    <property type="evidence" value="ECO:0007669"/>
    <property type="project" value="UniProtKB-UniRule"/>
</dbReference>
<comment type="pathway">
    <text evidence="7">Quinol/quinone metabolism; menaquinone biosynthesis.</text>
</comment>
<protein>
    <recommendedName>
        <fullName evidence="7">2-succinyl-5-enolpyruvyl-6-hydroxy-3-cyclohexene-1-carboxylate synthase</fullName>
        <shortName evidence="7">SEPHCHC synthase</shortName>
        <ecNumber evidence="7">2.2.1.9</ecNumber>
    </recommendedName>
    <alternativeName>
        <fullName evidence="7">Menaquinone biosynthesis protein MenD</fullName>
    </alternativeName>
</protein>
<evidence type="ECO:0000256" key="6">
    <source>
        <dbReference type="ARBA" id="ARBA00023211"/>
    </source>
</evidence>
<keyword evidence="2 7" id="KW-0808">Transferase</keyword>
<name>A0A426U9Y1_9CHLR</name>
<dbReference type="InterPro" id="IPR032264">
    <property type="entry name" value="MenD_middle"/>
</dbReference>
<comment type="subunit">
    <text evidence="7">Homodimer.</text>
</comment>
<comment type="cofactor">
    <cofactor evidence="7">
        <name>thiamine diphosphate</name>
        <dbReference type="ChEBI" id="CHEBI:58937"/>
    </cofactor>
    <text evidence="7">Binds 1 thiamine pyrophosphate per subunit.</text>
</comment>
<keyword evidence="6 7" id="KW-0464">Manganese</keyword>
<dbReference type="InterPro" id="IPR012001">
    <property type="entry name" value="Thiamin_PyroP_enz_TPP-bd_dom"/>
</dbReference>
<evidence type="ECO:0000256" key="5">
    <source>
        <dbReference type="ARBA" id="ARBA00023052"/>
    </source>
</evidence>
<dbReference type="InterPro" id="IPR029035">
    <property type="entry name" value="DHS-like_NAD/FAD-binding_dom"/>
</dbReference>
<dbReference type="PANTHER" id="PTHR42916">
    <property type="entry name" value="2-SUCCINYL-5-ENOLPYRUVYL-6-HYDROXY-3-CYCLOHEXENE-1-CARBOXYLATE SYNTHASE"/>
    <property type="match status" value="1"/>
</dbReference>
<dbReference type="GO" id="GO:0030145">
    <property type="term" value="F:manganese ion binding"/>
    <property type="evidence" value="ECO:0007669"/>
    <property type="project" value="UniProtKB-UniRule"/>
</dbReference>
<evidence type="ECO:0000256" key="4">
    <source>
        <dbReference type="ARBA" id="ARBA00022842"/>
    </source>
</evidence>
<dbReference type="EMBL" id="RSAS01000071">
    <property type="protein sequence ID" value="RRR77285.1"/>
    <property type="molecule type" value="Genomic_DNA"/>
</dbReference>
<dbReference type="CDD" id="cd02009">
    <property type="entry name" value="TPP_SHCHC_synthase"/>
    <property type="match status" value="1"/>
</dbReference>
<feature type="domain" description="Thiamine pyrophosphate enzyme N-terminal TPP-binding" evidence="9">
    <location>
        <begin position="17"/>
        <end position="125"/>
    </location>
</feature>
<dbReference type="Gene3D" id="3.40.50.970">
    <property type="match status" value="2"/>
</dbReference>
<dbReference type="EC" id="2.2.1.9" evidence="7"/>
<feature type="domain" description="Thiamine pyrophosphate enzyme TPP-binding" evidence="8">
    <location>
        <begin position="461"/>
        <end position="580"/>
    </location>
</feature>
<dbReference type="PANTHER" id="PTHR42916:SF1">
    <property type="entry name" value="PROTEIN PHYLLO, CHLOROPLASTIC"/>
    <property type="match status" value="1"/>
</dbReference>
<evidence type="ECO:0000313" key="11">
    <source>
        <dbReference type="EMBL" id="RRR77285.1"/>
    </source>
</evidence>
<dbReference type="InterPro" id="IPR029061">
    <property type="entry name" value="THDP-binding"/>
</dbReference>
<organism evidence="11 12">
    <name type="scientific">Candidatus Viridilinea halotolerans</name>
    <dbReference type="NCBI Taxonomy" id="2491704"/>
    <lineage>
        <taxon>Bacteria</taxon>
        <taxon>Bacillati</taxon>
        <taxon>Chloroflexota</taxon>
        <taxon>Chloroflexia</taxon>
        <taxon>Chloroflexales</taxon>
        <taxon>Chloroflexineae</taxon>
        <taxon>Oscillochloridaceae</taxon>
        <taxon>Candidatus Viridilinea</taxon>
    </lineage>
</organism>
<dbReference type="InterPro" id="IPR004433">
    <property type="entry name" value="MenaQ_synth_MenD"/>
</dbReference>
<evidence type="ECO:0000259" key="8">
    <source>
        <dbReference type="Pfam" id="PF02775"/>
    </source>
</evidence>
<dbReference type="Proteomes" id="UP000280307">
    <property type="component" value="Unassembled WGS sequence"/>
</dbReference>
<dbReference type="SUPFAM" id="SSF52518">
    <property type="entry name" value="Thiamin diphosphate-binding fold (THDP-binding)"/>
    <property type="match status" value="2"/>
</dbReference>
<dbReference type="PIRSF" id="PIRSF004983">
    <property type="entry name" value="MenD"/>
    <property type="match status" value="1"/>
</dbReference>
<dbReference type="Pfam" id="PF02775">
    <property type="entry name" value="TPP_enzyme_C"/>
    <property type="match status" value="1"/>
</dbReference>
<dbReference type="HAMAP" id="MF_01659">
    <property type="entry name" value="MenD"/>
    <property type="match status" value="1"/>
</dbReference>
<accession>A0A426U9Y1</accession>
<comment type="similarity">
    <text evidence="7">Belongs to the TPP enzyme family. MenD subfamily.</text>
</comment>
<dbReference type="GO" id="GO:0030976">
    <property type="term" value="F:thiamine pyrophosphate binding"/>
    <property type="evidence" value="ECO:0007669"/>
    <property type="project" value="UniProtKB-UniRule"/>
</dbReference>
<keyword evidence="1 7" id="KW-0474">Menaquinone biosynthesis</keyword>
<evidence type="ECO:0000256" key="2">
    <source>
        <dbReference type="ARBA" id="ARBA00022679"/>
    </source>
</evidence>
<evidence type="ECO:0000256" key="3">
    <source>
        <dbReference type="ARBA" id="ARBA00022723"/>
    </source>
</evidence>
<dbReference type="Gene3D" id="3.40.50.1220">
    <property type="entry name" value="TPP-binding domain"/>
    <property type="match status" value="1"/>
</dbReference>
<comment type="caution">
    <text evidence="11">The sequence shown here is derived from an EMBL/GenBank/DDBJ whole genome shotgun (WGS) entry which is preliminary data.</text>
</comment>
<dbReference type="UniPathway" id="UPA00079"/>
<sequence>MTNHTETLTHWVATLTHHLIAGGVRAFVVCPGSRSTPLALAVARHPHAQVHVLLDERSAGFFALGLAKQTGRPAALICTSGTAAANFLPAVAEADLARVPLLLLTADRPPELRNNGAPQAMDQVGLFGARVRWFNDLPCPDADPALLAFLRTVAARSVATTMAAPAGPVHLNLPFREPLVPERELLKQLFAQMLRGGEDAGGEDAGGGSGAVGLLGNTEPLRITHSPRTATPALLAALFSRLTAAQRGLILCGPNCPPGLAAQVVPLAARLGFPILADPLSGVRCGPHSHRIVCATYDAFLRDEAFVSQHAPDLVLRIGAMPTSKALLLYLRRHAATYQLVLDEGAGWREPTSLAAEHCAVDPLSLCAALNERLAVVTPRATPWAQKWLSAERVSRRVLQAALASQERISEPGVFARLATLLPAGATLFVGNSMPIRDCDTFFPALEHPLQLVGNRGVNGIDGLVSTALGMAAAGAKPLLMVLGDLALYHDANGLLAAKMHGLDATIVVINNDGGGIFSFLPSASETDQFEALFGTPHGLDFAPLAQLYGAHYTRAQDWACFNAAVTTGLQAGGLHLIEVRTERNQNVADHQALWPLVSAGLAAEG</sequence>
<keyword evidence="5 7" id="KW-0786">Thiamine pyrophosphate</keyword>
<keyword evidence="3 7" id="KW-0479">Metal-binding</keyword>
<dbReference type="UniPathway" id="UPA01057">
    <property type="reaction ID" value="UER00164"/>
</dbReference>
<comment type="function">
    <text evidence="7">Catalyzes the thiamine diphosphate-dependent decarboxylation of 2-oxoglutarate and the subsequent addition of the resulting succinic semialdehyde-thiamine pyrophosphate anion to isochorismate to yield 2-succinyl-5-enolpyruvyl-6-hydroxy-3-cyclohexene-1-carboxylate (SEPHCHC).</text>
</comment>
<evidence type="ECO:0000259" key="9">
    <source>
        <dbReference type="Pfam" id="PF02776"/>
    </source>
</evidence>
<feature type="domain" description="Menaquinone biosynthesis protein MenD middle" evidence="10">
    <location>
        <begin position="245"/>
        <end position="430"/>
    </location>
</feature>
<evidence type="ECO:0000256" key="1">
    <source>
        <dbReference type="ARBA" id="ARBA00022428"/>
    </source>
</evidence>
<dbReference type="Pfam" id="PF02776">
    <property type="entry name" value="TPP_enzyme_N"/>
    <property type="match status" value="1"/>
</dbReference>
<dbReference type="InterPro" id="IPR011766">
    <property type="entry name" value="TPP_enzyme_TPP-bd"/>
</dbReference>
<proteinExistence type="inferred from homology"/>
<dbReference type="Pfam" id="PF16582">
    <property type="entry name" value="TPP_enzyme_M_2"/>
    <property type="match status" value="1"/>
</dbReference>
<evidence type="ECO:0000313" key="12">
    <source>
        <dbReference type="Proteomes" id="UP000280307"/>
    </source>
</evidence>
<dbReference type="NCBIfam" id="TIGR00173">
    <property type="entry name" value="menD"/>
    <property type="match status" value="1"/>
</dbReference>
<gene>
    <name evidence="7 11" type="primary">menD</name>
    <name evidence="11" type="ORF">EI684_01685</name>
</gene>
<dbReference type="GO" id="GO:0009234">
    <property type="term" value="P:menaquinone biosynthetic process"/>
    <property type="evidence" value="ECO:0007669"/>
    <property type="project" value="UniProtKB-UniRule"/>
</dbReference>
<dbReference type="SUPFAM" id="SSF52467">
    <property type="entry name" value="DHS-like NAD/FAD-binding domain"/>
    <property type="match status" value="1"/>
</dbReference>
<dbReference type="GO" id="GO:0000287">
    <property type="term" value="F:magnesium ion binding"/>
    <property type="evidence" value="ECO:0007669"/>
    <property type="project" value="UniProtKB-UniRule"/>
</dbReference>
<comment type="pathway">
    <text evidence="7">Quinol/quinone metabolism; 1,4-dihydroxy-2-naphthoate biosynthesis; 1,4-dihydroxy-2-naphthoate from chorismate: step 2/7.</text>
</comment>
<evidence type="ECO:0000259" key="10">
    <source>
        <dbReference type="Pfam" id="PF16582"/>
    </source>
</evidence>
<dbReference type="AlphaFoldDB" id="A0A426U9Y1"/>
<comment type="catalytic activity">
    <reaction evidence="7">
        <text>isochorismate + 2-oxoglutarate + H(+) = 5-enolpyruvoyl-6-hydroxy-2-succinyl-cyclohex-3-ene-1-carboxylate + CO2</text>
        <dbReference type="Rhea" id="RHEA:25593"/>
        <dbReference type="ChEBI" id="CHEBI:15378"/>
        <dbReference type="ChEBI" id="CHEBI:16526"/>
        <dbReference type="ChEBI" id="CHEBI:16810"/>
        <dbReference type="ChEBI" id="CHEBI:29780"/>
        <dbReference type="ChEBI" id="CHEBI:58818"/>
        <dbReference type="EC" id="2.2.1.9"/>
    </reaction>
</comment>
<dbReference type="CDD" id="cd07037">
    <property type="entry name" value="TPP_PYR_MenD"/>
    <property type="match status" value="1"/>
</dbReference>
<keyword evidence="4 7" id="KW-0460">Magnesium</keyword>